<accession>A0ABU4RVW1</accession>
<evidence type="ECO:0000313" key="2">
    <source>
        <dbReference type="EMBL" id="MDX6849012.1"/>
    </source>
</evidence>
<dbReference type="PANTHER" id="PTHR48090:SF7">
    <property type="entry name" value="RFBJ PROTEIN"/>
    <property type="match status" value="1"/>
</dbReference>
<dbReference type="SUPFAM" id="SSF53448">
    <property type="entry name" value="Nucleotide-diphospho-sugar transferases"/>
    <property type="match status" value="1"/>
</dbReference>
<dbReference type="PANTHER" id="PTHR48090">
    <property type="entry name" value="UNDECAPRENYL-PHOSPHATE 4-DEOXY-4-FORMAMIDO-L-ARABINOSE TRANSFERASE-RELATED"/>
    <property type="match status" value="1"/>
</dbReference>
<proteinExistence type="predicted"/>
<dbReference type="Proteomes" id="UP001273505">
    <property type="component" value="Unassembled WGS sequence"/>
</dbReference>
<evidence type="ECO:0000259" key="1">
    <source>
        <dbReference type="Pfam" id="PF00535"/>
    </source>
</evidence>
<name>A0ABU4RVW1_9GAMM</name>
<organism evidence="2 3">
    <name type="scientific">Gilvimarinus gilvus</name>
    <dbReference type="NCBI Taxonomy" id="3058038"/>
    <lineage>
        <taxon>Bacteria</taxon>
        <taxon>Pseudomonadati</taxon>
        <taxon>Pseudomonadota</taxon>
        <taxon>Gammaproteobacteria</taxon>
        <taxon>Cellvibrionales</taxon>
        <taxon>Cellvibrionaceae</taxon>
        <taxon>Gilvimarinus</taxon>
    </lineage>
</organism>
<dbReference type="InterPro" id="IPR001173">
    <property type="entry name" value="Glyco_trans_2-like"/>
</dbReference>
<protein>
    <submittedName>
        <fullName evidence="2">Glycosyltransferase family 2 protein</fullName>
    </submittedName>
</protein>
<reference evidence="2 3" key="1">
    <citation type="submission" date="2023-11" db="EMBL/GenBank/DDBJ databases">
        <title>Gilvimarinus fulvus sp. nov., isolated from the surface of Kelp.</title>
        <authorList>
            <person name="Sun Y.Y."/>
            <person name="Gong Y."/>
            <person name="Du Z.J."/>
        </authorList>
    </citation>
    <scope>NUCLEOTIDE SEQUENCE [LARGE SCALE GENOMIC DNA]</scope>
    <source>
        <strain evidence="2 3">SDUM040013</strain>
    </source>
</reference>
<dbReference type="RefSeq" id="WP_302723503.1">
    <property type="nucleotide sequence ID" value="NZ_JAULRU010000617.1"/>
</dbReference>
<dbReference type="CDD" id="cd04179">
    <property type="entry name" value="DPM_DPG-synthase_like"/>
    <property type="match status" value="1"/>
</dbReference>
<dbReference type="Gene3D" id="3.90.550.10">
    <property type="entry name" value="Spore Coat Polysaccharide Biosynthesis Protein SpsA, Chain A"/>
    <property type="match status" value="1"/>
</dbReference>
<dbReference type="Pfam" id="PF00535">
    <property type="entry name" value="Glycos_transf_2"/>
    <property type="match status" value="1"/>
</dbReference>
<keyword evidence="3" id="KW-1185">Reference proteome</keyword>
<evidence type="ECO:0000313" key="3">
    <source>
        <dbReference type="Proteomes" id="UP001273505"/>
    </source>
</evidence>
<dbReference type="EMBL" id="JAXAFO010000008">
    <property type="protein sequence ID" value="MDX6849012.1"/>
    <property type="molecule type" value="Genomic_DNA"/>
</dbReference>
<dbReference type="InterPro" id="IPR029044">
    <property type="entry name" value="Nucleotide-diphossugar_trans"/>
</dbReference>
<dbReference type="InterPro" id="IPR050256">
    <property type="entry name" value="Glycosyltransferase_2"/>
</dbReference>
<feature type="domain" description="Glycosyltransferase 2-like" evidence="1">
    <location>
        <begin position="13"/>
        <end position="153"/>
    </location>
</feature>
<sequence length="238" mass="26236">MTARASCPPKVGVVIPALNEADAIGRVISALRLRCNYPVVVIDDCSEDDTVQIATEAGAQVLPLAARLGAWGATQTGIRYFLQQNFDIVVSLDADGQHEPESLPELLKPVLHGDADVAIGTCPERVSRLRLVAWMMMKTTSGLRMEDITSGFRVYNRRAMQQLADPRATLFDYQDVGVLLRLQAAKLTLLDVPVQMQERCGGSSRIFHSWLVVGRYMLQTLVLGLSKRKLGRPMESKT</sequence>
<comment type="caution">
    <text evidence="2">The sequence shown here is derived from an EMBL/GenBank/DDBJ whole genome shotgun (WGS) entry which is preliminary data.</text>
</comment>
<gene>
    <name evidence="2" type="ORF">SCD92_06545</name>
</gene>